<feature type="compositionally biased region" description="Polar residues" evidence="1">
    <location>
        <begin position="22"/>
        <end position="31"/>
    </location>
</feature>
<organism evidence="3">
    <name type="scientific">Amphora coffeiformis</name>
    <dbReference type="NCBI Taxonomy" id="265554"/>
    <lineage>
        <taxon>Eukaryota</taxon>
        <taxon>Sar</taxon>
        <taxon>Stramenopiles</taxon>
        <taxon>Ochrophyta</taxon>
        <taxon>Bacillariophyta</taxon>
        <taxon>Bacillariophyceae</taxon>
        <taxon>Bacillariophycidae</taxon>
        <taxon>Thalassiophysales</taxon>
        <taxon>Catenulaceae</taxon>
        <taxon>Amphora</taxon>
    </lineage>
</organism>
<feature type="region of interest" description="Disordered" evidence="1">
    <location>
        <begin position="1"/>
        <end position="91"/>
    </location>
</feature>
<feature type="compositionally biased region" description="Basic and acidic residues" evidence="1">
    <location>
        <begin position="45"/>
        <end position="54"/>
    </location>
</feature>
<proteinExistence type="predicted"/>
<reference evidence="3" key="1">
    <citation type="submission" date="2021-01" db="EMBL/GenBank/DDBJ databases">
        <authorList>
            <person name="Corre E."/>
            <person name="Pelletier E."/>
            <person name="Niang G."/>
            <person name="Scheremetjew M."/>
            <person name="Finn R."/>
            <person name="Kale V."/>
            <person name="Holt S."/>
            <person name="Cochrane G."/>
            <person name="Meng A."/>
            <person name="Brown T."/>
            <person name="Cohen L."/>
        </authorList>
    </citation>
    <scope>NUCLEOTIDE SEQUENCE</scope>
    <source>
        <strain evidence="3">CCMP127</strain>
    </source>
</reference>
<keyword evidence="2" id="KW-0472">Membrane</keyword>
<dbReference type="EMBL" id="HBIM01011984">
    <property type="protein sequence ID" value="CAE0412595.1"/>
    <property type="molecule type" value="Transcribed_RNA"/>
</dbReference>
<accession>A0A7S3P4K7</accession>
<sequence>MEEEPSSPSKGSVSFPAEDELSQSLNESQLHSSRRVRAPRPRFWSHGDEEEVHRSRNNNGQRGGVSTGEEADAISTTPSSPRSSLIRRRKTESLQVSGKRLAIVQHLKEQSRSQRFCMALIHQASQRLCKSARVYSHQKKHPRDMEMAFFQSSPALAIYGFITMAMISKRAIFLYGVLLVLWIQITWVALKWILYVFDDPELHTMHSFIKGWVNVLMREGSRITSGRCPRSLWFAGTIAREIPIGMGLARVYIRNFSQRVNQQTLHELNRHMVHYSRGEQVVVC</sequence>
<feature type="compositionally biased region" description="Polar residues" evidence="1">
    <location>
        <begin position="1"/>
        <end position="12"/>
    </location>
</feature>
<feature type="compositionally biased region" description="Low complexity" evidence="1">
    <location>
        <begin position="74"/>
        <end position="84"/>
    </location>
</feature>
<keyword evidence="2" id="KW-0812">Transmembrane</keyword>
<protein>
    <submittedName>
        <fullName evidence="3">Uncharacterized protein</fullName>
    </submittedName>
</protein>
<keyword evidence="2" id="KW-1133">Transmembrane helix</keyword>
<dbReference type="AlphaFoldDB" id="A0A7S3P4K7"/>
<evidence type="ECO:0000313" key="3">
    <source>
        <dbReference type="EMBL" id="CAE0412595.1"/>
    </source>
</evidence>
<evidence type="ECO:0000256" key="1">
    <source>
        <dbReference type="SAM" id="MobiDB-lite"/>
    </source>
</evidence>
<feature type="transmembrane region" description="Helical" evidence="2">
    <location>
        <begin position="173"/>
        <end position="197"/>
    </location>
</feature>
<gene>
    <name evidence="3" type="ORF">ACOF00016_LOCUS9857</name>
</gene>
<evidence type="ECO:0000256" key="2">
    <source>
        <dbReference type="SAM" id="Phobius"/>
    </source>
</evidence>
<name>A0A7S3P4K7_9STRA</name>
<feature type="transmembrane region" description="Helical" evidence="2">
    <location>
        <begin position="148"/>
        <end position="167"/>
    </location>
</feature>